<keyword evidence="1" id="KW-1133">Transmembrane helix</keyword>
<organism evidence="2 3">
    <name type="scientific">Nocardia otitidiscaviarum</name>
    <dbReference type="NCBI Taxonomy" id="1823"/>
    <lineage>
        <taxon>Bacteria</taxon>
        <taxon>Bacillati</taxon>
        <taxon>Actinomycetota</taxon>
        <taxon>Actinomycetes</taxon>
        <taxon>Mycobacteriales</taxon>
        <taxon>Nocardiaceae</taxon>
        <taxon>Nocardia</taxon>
    </lineage>
</organism>
<evidence type="ECO:0000313" key="2">
    <source>
        <dbReference type="EMBL" id="QDP77444.1"/>
    </source>
</evidence>
<dbReference type="OrthoDB" id="4578833at2"/>
<sequence>MAGKDIDRIRGRSALETVRENPVIAGIALLPVVAVFGVVWWLLGFFPALLLLLVFGGVVVWKGKLLG</sequence>
<gene>
    <name evidence="2" type="ORF">FOH10_00525</name>
</gene>
<evidence type="ECO:0000313" key="3">
    <source>
        <dbReference type="Proteomes" id="UP000317039"/>
    </source>
</evidence>
<feature type="transmembrane region" description="Helical" evidence="1">
    <location>
        <begin position="21"/>
        <end position="42"/>
    </location>
</feature>
<keyword evidence="1" id="KW-0472">Membrane</keyword>
<dbReference type="Proteomes" id="UP000317039">
    <property type="component" value="Chromosome"/>
</dbReference>
<keyword evidence="1" id="KW-0812">Transmembrane</keyword>
<evidence type="ECO:0000256" key="1">
    <source>
        <dbReference type="SAM" id="Phobius"/>
    </source>
</evidence>
<feature type="transmembrane region" description="Helical" evidence="1">
    <location>
        <begin position="48"/>
        <end position="66"/>
    </location>
</feature>
<name>A0A516NEW3_9NOCA</name>
<dbReference type="RefSeq" id="WP_039817494.1">
    <property type="nucleotide sequence ID" value="NZ_JADLRM010000008.1"/>
</dbReference>
<protein>
    <submittedName>
        <fullName evidence="2">Uncharacterized protein</fullName>
    </submittedName>
</protein>
<proteinExistence type="predicted"/>
<dbReference type="AlphaFoldDB" id="A0A516NEW3"/>
<dbReference type="KEGG" id="nod:FOH10_00525"/>
<accession>A0A516NEW3</accession>
<reference evidence="2 3" key="1">
    <citation type="submission" date="2019-07" db="EMBL/GenBank/DDBJ databases">
        <title>Complete Genome Sequence and Methylome Analysis of Nocardia otitidis-caviarum NEB252.</title>
        <authorList>
            <person name="Fomenkov A."/>
            <person name="Anton B.P."/>
            <person name="Vincze T."/>
            <person name="Roberts R.J."/>
        </authorList>
    </citation>
    <scope>NUCLEOTIDE SEQUENCE [LARGE SCALE GENOMIC DNA]</scope>
    <source>
        <strain evidence="2 3">NEB252</strain>
    </source>
</reference>
<dbReference type="EMBL" id="CP041695">
    <property type="protein sequence ID" value="QDP77444.1"/>
    <property type="molecule type" value="Genomic_DNA"/>
</dbReference>